<feature type="compositionally biased region" description="Polar residues" evidence="1">
    <location>
        <begin position="59"/>
        <end position="71"/>
    </location>
</feature>
<accession>A0ABR4CCQ5</accession>
<comment type="caution">
    <text evidence="2">The sequence shown here is derived from an EMBL/GenBank/DDBJ whole genome shotgun (WGS) entry which is preliminary data.</text>
</comment>
<feature type="region of interest" description="Disordered" evidence="1">
    <location>
        <begin position="33"/>
        <end position="71"/>
    </location>
</feature>
<proteinExistence type="predicted"/>
<keyword evidence="3" id="KW-1185">Reference proteome</keyword>
<evidence type="ECO:0000256" key="1">
    <source>
        <dbReference type="SAM" id="MobiDB-lite"/>
    </source>
</evidence>
<evidence type="ECO:0000313" key="2">
    <source>
        <dbReference type="EMBL" id="KAL2067717.1"/>
    </source>
</evidence>
<gene>
    <name evidence="2" type="ORF">VTL71DRAFT_15813</name>
</gene>
<reference evidence="2 3" key="1">
    <citation type="journal article" date="2024" name="Commun. Biol.">
        <title>Comparative genomic analysis of thermophilic fungi reveals convergent evolutionary adaptations and gene losses.</title>
        <authorList>
            <person name="Steindorff A.S."/>
            <person name="Aguilar-Pontes M.V."/>
            <person name="Robinson A.J."/>
            <person name="Andreopoulos B."/>
            <person name="LaButti K."/>
            <person name="Kuo A."/>
            <person name="Mondo S."/>
            <person name="Riley R."/>
            <person name="Otillar R."/>
            <person name="Haridas S."/>
            <person name="Lipzen A."/>
            <person name="Grimwood J."/>
            <person name="Schmutz J."/>
            <person name="Clum A."/>
            <person name="Reid I.D."/>
            <person name="Moisan M.C."/>
            <person name="Butler G."/>
            <person name="Nguyen T.T.M."/>
            <person name="Dewar K."/>
            <person name="Conant G."/>
            <person name="Drula E."/>
            <person name="Henrissat B."/>
            <person name="Hansel C."/>
            <person name="Singer S."/>
            <person name="Hutchinson M.I."/>
            <person name="de Vries R.P."/>
            <person name="Natvig D.O."/>
            <person name="Powell A.J."/>
            <person name="Tsang A."/>
            <person name="Grigoriev I.V."/>
        </authorList>
    </citation>
    <scope>NUCLEOTIDE SEQUENCE [LARGE SCALE GENOMIC DNA]</scope>
    <source>
        <strain evidence="2 3">CBS 494.80</strain>
    </source>
</reference>
<feature type="compositionally biased region" description="Basic and acidic residues" evidence="1">
    <location>
        <begin position="33"/>
        <end position="48"/>
    </location>
</feature>
<dbReference type="Proteomes" id="UP001595075">
    <property type="component" value="Unassembled WGS sequence"/>
</dbReference>
<name>A0ABR4CCQ5_9HELO</name>
<sequence>MGTAGATSALEPGDHQLQDSRFLNTIKLILDSSIDRSAARKQEQETKEVGANIKPAQPRASQPTTSTPHPS</sequence>
<protein>
    <submittedName>
        <fullName evidence="2">Uncharacterized protein</fullName>
    </submittedName>
</protein>
<organism evidence="2 3">
    <name type="scientific">Oculimacula yallundae</name>
    <dbReference type="NCBI Taxonomy" id="86028"/>
    <lineage>
        <taxon>Eukaryota</taxon>
        <taxon>Fungi</taxon>
        <taxon>Dikarya</taxon>
        <taxon>Ascomycota</taxon>
        <taxon>Pezizomycotina</taxon>
        <taxon>Leotiomycetes</taxon>
        <taxon>Helotiales</taxon>
        <taxon>Ploettnerulaceae</taxon>
        <taxon>Oculimacula</taxon>
    </lineage>
</organism>
<dbReference type="EMBL" id="JAZHXI010000009">
    <property type="protein sequence ID" value="KAL2067717.1"/>
    <property type="molecule type" value="Genomic_DNA"/>
</dbReference>
<evidence type="ECO:0000313" key="3">
    <source>
        <dbReference type="Proteomes" id="UP001595075"/>
    </source>
</evidence>